<dbReference type="EMBL" id="JAQIZT010000015">
    <property type="protein sequence ID" value="KAJ6971026.1"/>
    <property type="molecule type" value="Genomic_DNA"/>
</dbReference>
<evidence type="ECO:0000313" key="2">
    <source>
        <dbReference type="Proteomes" id="UP001164929"/>
    </source>
</evidence>
<organism evidence="1 2">
    <name type="scientific">Populus alba x Populus x berolinensis</name>
    <dbReference type="NCBI Taxonomy" id="444605"/>
    <lineage>
        <taxon>Eukaryota</taxon>
        <taxon>Viridiplantae</taxon>
        <taxon>Streptophyta</taxon>
        <taxon>Embryophyta</taxon>
        <taxon>Tracheophyta</taxon>
        <taxon>Spermatophyta</taxon>
        <taxon>Magnoliopsida</taxon>
        <taxon>eudicotyledons</taxon>
        <taxon>Gunneridae</taxon>
        <taxon>Pentapetalae</taxon>
        <taxon>rosids</taxon>
        <taxon>fabids</taxon>
        <taxon>Malpighiales</taxon>
        <taxon>Salicaceae</taxon>
        <taxon>Saliceae</taxon>
        <taxon>Populus</taxon>
    </lineage>
</organism>
<accession>A0AAD6LQ29</accession>
<gene>
    <name evidence="1" type="ORF">NC653_035331</name>
</gene>
<dbReference type="Proteomes" id="UP001164929">
    <property type="component" value="Chromosome 15"/>
</dbReference>
<keyword evidence="2" id="KW-1185">Reference proteome</keyword>
<protein>
    <submittedName>
        <fullName evidence="1">Uncharacterized protein</fullName>
    </submittedName>
</protein>
<comment type="caution">
    <text evidence="1">The sequence shown here is derived from an EMBL/GenBank/DDBJ whole genome shotgun (WGS) entry which is preliminary data.</text>
</comment>
<reference evidence="1" key="1">
    <citation type="journal article" date="2023" name="Mol. Ecol. Resour.">
        <title>Chromosome-level genome assembly of a triploid poplar Populus alba 'Berolinensis'.</title>
        <authorList>
            <person name="Chen S."/>
            <person name="Yu Y."/>
            <person name="Wang X."/>
            <person name="Wang S."/>
            <person name="Zhang T."/>
            <person name="Zhou Y."/>
            <person name="He R."/>
            <person name="Meng N."/>
            <person name="Wang Y."/>
            <person name="Liu W."/>
            <person name="Liu Z."/>
            <person name="Liu J."/>
            <person name="Guo Q."/>
            <person name="Huang H."/>
            <person name="Sederoff R.R."/>
            <person name="Wang G."/>
            <person name="Qu G."/>
            <person name="Chen S."/>
        </authorList>
    </citation>
    <scope>NUCLEOTIDE SEQUENCE</scope>
    <source>
        <strain evidence="1">SC-2020</strain>
    </source>
</reference>
<name>A0AAD6LQ29_9ROSI</name>
<proteinExistence type="predicted"/>
<evidence type="ECO:0000313" key="1">
    <source>
        <dbReference type="EMBL" id="KAJ6971026.1"/>
    </source>
</evidence>
<dbReference type="AlphaFoldDB" id="A0AAD6LQ29"/>
<sequence>MVPSGHLAASITHSQTAEEILKHAFLGSNLLSQSHKCFIPGDKRWYKFGFILNCTRFGVQLGVGDPQF</sequence>